<dbReference type="NCBIfam" id="TIGR00945">
    <property type="entry name" value="tatC"/>
    <property type="match status" value="1"/>
</dbReference>
<dbReference type="Proteomes" id="UP000029273">
    <property type="component" value="Unassembled WGS sequence"/>
</dbReference>
<dbReference type="GO" id="GO:0009977">
    <property type="term" value="F:proton motive force dependent protein transmembrane transporter activity"/>
    <property type="evidence" value="ECO:0007669"/>
    <property type="project" value="TreeGrafter"/>
</dbReference>
<dbReference type="GO" id="GO:0033281">
    <property type="term" value="C:TAT protein transport complex"/>
    <property type="evidence" value="ECO:0007669"/>
    <property type="project" value="UniProtKB-UniRule"/>
</dbReference>
<keyword evidence="2 5" id="KW-0812">Transmembrane</keyword>
<dbReference type="GO" id="GO:0043953">
    <property type="term" value="P:protein transport by the Tat complex"/>
    <property type="evidence" value="ECO:0007669"/>
    <property type="project" value="UniProtKB-UniRule"/>
</dbReference>
<comment type="caution">
    <text evidence="7">The sequence shown here is derived from an EMBL/GenBank/DDBJ whole genome shotgun (WGS) entry which is preliminary data.</text>
</comment>
<gene>
    <name evidence="5" type="primary">tatC</name>
    <name evidence="7" type="ORF">Thpro_022500</name>
</gene>
<dbReference type="PANTHER" id="PTHR30371">
    <property type="entry name" value="SEC-INDEPENDENT PROTEIN TRANSLOCASE PROTEIN TATC"/>
    <property type="match status" value="1"/>
</dbReference>
<feature type="compositionally biased region" description="Acidic residues" evidence="6">
    <location>
        <begin position="272"/>
        <end position="283"/>
    </location>
</feature>
<dbReference type="PANTHER" id="PTHR30371:SF0">
    <property type="entry name" value="SEC-INDEPENDENT PROTEIN TRANSLOCASE PROTEIN TATC, CHLOROPLASTIC-RELATED"/>
    <property type="match status" value="1"/>
</dbReference>
<evidence type="ECO:0000256" key="6">
    <source>
        <dbReference type="SAM" id="MobiDB-lite"/>
    </source>
</evidence>
<feature type="transmembrane region" description="Helical" evidence="5">
    <location>
        <begin position="45"/>
        <end position="63"/>
    </location>
</feature>
<reference evidence="7 8" key="1">
    <citation type="journal article" date="2014" name="Genome Announc.">
        <title>Draft Genome Sequence of the Iron-Oxidizing, Acidophilic, and Halotolerant 'Thiobacillus prosperus' Type Strain DSM 5130.</title>
        <authorList>
            <person name="Ossandon F.J."/>
            <person name="Cardenas J.P."/>
            <person name="Corbett M."/>
            <person name="Quatrini R."/>
            <person name="Holmes D.S."/>
            <person name="Watkin E."/>
        </authorList>
    </citation>
    <scope>NUCLEOTIDE SEQUENCE [LARGE SCALE GENOMIC DNA]</scope>
    <source>
        <strain evidence="7 8">DSM 5130</strain>
    </source>
</reference>
<evidence type="ECO:0000313" key="8">
    <source>
        <dbReference type="Proteomes" id="UP000029273"/>
    </source>
</evidence>
<accession>A0A1A6C117</accession>
<dbReference type="PRINTS" id="PR01840">
    <property type="entry name" value="TATCFAMILY"/>
</dbReference>
<evidence type="ECO:0000256" key="2">
    <source>
        <dbReference type="ARBA" id="ARBA00022692"/>
    </source>
</evidence>
<name>A0A1A6C117_9GAMM</name>
<keyword evidence="5" id="KW-1003">Cell membrane</keyword>
<evidence type="ECO:0000256" key="4">
    <source>
        <dbReference type="ARBA" id="ARBA00023136"/>
    </source>
</evidence>
<evidence type="ECO:0000256" key="1">
    <source>
        <dbReference type="ARBA" id="ARBA00004141"/>
    </source>
</evidence>
<dbReference type="AlphaFoldDB" id="A0A1A6C117"/>
<sequence length="334" mass="36221">MAENRNKEAPESPEEPPIDGAAQEGAEASGLSSLMSHLIELRTRLLRSIIAVLALFIGLSPFSDQIYSWLAVPLVAQLPKGSSMIAIDVAAPFIVPFKLTLLVAVVIAIPFLLYQIWAFVAPGLYRHEKRMAVPLLVSSTLLFYTGMAFAYFIVFPMMFHFFAKTTPADVKMMTDIGAYLGFVSNMFLAFGAAFEVPVAIVLLTAMGVVTPEKLAGARPYIIVAAFVIGMLLTPPDVMSQVSLAIPLLLLFEVGLLVSRLVVRRKAAREAAGADEYEADEDETTAYPAPMDAEAMDRALDEAEADERTHQQAGKDHAGDESKDASGAPDDERRP</sequence>
<evidence type="ECO:0000256" key="5">
    <source>
        <dbReference type="HAMAP-Rule" id="MF_00902"/>
    </source>
</evidence>
<evidence type="ECO:0000313" key="7">
    <source>
        <dbReference type="EMBL" id="OBS08250.1"/>
    </source>
</evidence>
<comment type="similarity">
    <text evidence="5">Belongs to the TatC family.</text>
</comment>
<feature type="region of interest" description="Disordered" evidence="6">
    <location>
        <begin position="271"/>
        <end position="334"/>
    </location>
</feature>
<comment type="function">
    <text evidence="5">Part of the twin-arginine translocation (Tat) system that transports large folded proteins containing a characteristic twin-arginine motif in their signal peptide across membranes. Together with TatB, TatC is part of a receptor directly interacting with Tat signal peptides.</text>
</comment>
<dbReference type="STRING" id="160660.BJI67_14890"/>
<keyword evidence="4 5" id="KW-0472">Membrane</keyword>
<feature type="transmembrane region" description="Helical" evidence="5">
    <location>
        <begin position="99"/>
        <end position="120"/>
    </location>
</feature>
<organism evidence="7 8">
    <name type="scientific">Acidihalobacter prosperus</name>
    <dbReference type="NCBI Taxonomy" id="160660"/>
    <lineage>
        <taxon>Bacteria</taxon>
        <taxon>Pseudomonadati</taxon>
        <taxon>Pseudomonadota</taxon>
        <taxon>Gammaproteobacteria</taxon>
        <taxon>Chromatiales</taxon>
        <taxon>Ectothiorhodospiraceae</taxon>
        <taxon>Acidihalobacter</taxon>
    </lineage>
</organism>
<feature type="compositionally biased region" description="Basic and acidic residues" evidence="6">
    <location>
        <begin position="294"/>
        <end position="334"/>
    </location>
</feature>
<keyword evidence="5" id="KW-0653">Protein transport</keyword>
<proteinExistence type="inferred from homology"/>
<keyword evidence="5" id="KW-0811">Translocation</keyword>
<feature type="region of interest" description="Disordered" evidence="6">
    <location>
        <begin position="1"/>
        <end position="22"/>
    </location>
</feature>
<keyword evidence="5" id="KW-0813">Transport</keyword>
<feature type="transmembrane region" description="Helical" evidence="5">
    <location>
        <begin position="182"/>
        <end position="205"/>
    </location>
</feature>
<dbReference type="InterPro" id="IPR002033">
    <property type="entry name" value="TatC"/>
</dbReference>
<dbReference type="EMBL" id="JQSG02000006">
    <property type="protein sequence ID" value="OBS08250.1"/>
    <property type="molecule type" value="Genomic_DNA"/>
</dbReference>
<feature type="transmembrane region" description="Helical" evidence="5">
    <location>
        <begin position="217"/>
        <end position="235"/>
    </location>
</feature>
<feature type="transmembrane region" description="Helical" evidence="5">
    <location>
        <begin position="141"/>
        <end position="162"/>
    </location>
</feature>
<dbReference type="HAMAP" id="MF_00902">
    <property type="entry name" value="TatC"/>
    <property type="match status" value="1"/>
</dbReference>
<keyword evidence="3 5" id="KW-1133">Transmembrane helix</keyword>
<dbReference type="GO" id="GO:0065002">
    <property type="term" value="P:intracellular protein transmembrane transport"/>
    <property type="evidence" value="ECO:0007669"/>
    <property type="project" value="TreeGrafter"/>
</dbReference>
<evidence type="ECO:0000256" key="3">
    <source>
        <dbReference type="ARBA" id="ARBA00022989"/>
    </source>
</evidence>
<dbReference type="Pfam" id="PF00902">
    <property type="entry name" value="TatC"/>
    <property type="match status" value="1"/>
</dbReference>
<comment type="subunit">
    <text evidence="5">The Tat system comprises two distinct complexes: a TatABC complex, containing multiple copies of TatA, TatB and TatC subunits, and a separate TatA complex, containing only TatA subunits. Substrates initially bind to the TatABC complex, which probably triggers association of the separate TatA complex to form the active translocon.</text>
</comment>
<protein>
    <recommendedName>
        <fullName evidence="5">Sec-independent protein translocase protein TatC</fullName>
    </recommendedName>
</protein>
<feature type="transmembrane region" description="Helical" evidence="5">
    <location>
        <begin position="241"/>
        <end position="262"/>
    </location>
</feature>
<dbReference type="OrthoDB" id="9777044at2"/>
<comment type="subcellular location">
    <subcellularLocation>
        <location evidence="5">Cell membrane</location>
        <topology evidence="5">Multi-pass membrane protein</topology>
    </subcellularLocation>
    <subcellularLocation>
        <location evidence="1">Membrane</location>
        <topology evidence="1">Multi-pass membrane protein</topology>
    </subcellularLocation>
</comment>
<feature type="compositionally biased region" description="Basic and acidic residues" evidence="6">
    <location>
        <begin position="1"/>
        <end position="10"/>
    </location>
</feature>
<keyword evidence="8" id="KW-1185">Reference proteome</keyword>